<dbReference type="PANTHER" id="PTHR43179:SF7">
    <property type="entry name" value="RHAMNOSYLTRANSFERASE WBBL"/>
    <property type="match status" value="1"/>
</dbReference>
<feature type="domain" description="Glycosyltransferase 2-like" evidence="1">
    <location>
        <begin position="5"/>
        <end position="122"/>
    </location>
</feature>
<evidence type="ECO:0000259" key="1">
    <source>
        <dbReference type="Pfam" id="PF00535"/>
    </source>
</evidence>
<keyword evidence="3" id="KW-1185">Reference proteome</keyword>
<organism evidence="2 3">
    <name type="scientific">Effusibacillus lacus</name>
    <dbReference type="NCBI Taxonomy" id="1348429"/>
    <lineage>
        <taxon>Bacteria</taxon>
        <taxon>Bacillati</taxon>
        <taxon>Bacillota</taxon>
        <taxon>Bacilli</taxon>
        <taxon>Bacillales</taxon>
        <taxon>Alicyclobacillaceae</taxon>
        <taxon>Effusibacillus</taxon>
    </lineage>
</organism>
<evidence type="ECO:0000313" key="2">
    <source>
        <dbReference type="EMBL" id="GAX91987.1"/>
    </source>
</evidence>
<dbReference type="Gene3D" id="3.90.550.10">
    <property type="entry name" value="Spore Coat Polysaccharide Biosynthesis Protein SpsA, Chain A"/>
    <property type="match status" value="1"/>
</dbReference>
<sequence length="286" mass="32950">MIRCSIITCVYNQLPLTKLFIESVRRHTLIPYQLIVVNNGSTDGTREYLQGLSDVTVIENDKNYGVSKGWNQGVQMAKAPYVCICNNDVVVTKGWLESLLIEMERDNQIGLVSPVENTYMWGHPHNFPDESIVNRSDEPIGWSLPELDRFYGGFSQFAESFTGRNCDLRIFDIHFSVVVIRKSLFDLVGGFEEGFGKAFWEDVDFVQRVLIASCWNKVEIYGGAYVHHFGNATSREFGHPQLIDSGKAFTRKWGSIGDKIYQDLKLHQLNQQRIEKWRNIWREERA</sequence>
<dbReference type="Proteomes" id="UP000217785">
    <property type="component" value="Unassembled WGS sequence"/>
</dbReference>
<dbReference type="PANTHER" id="PTHR43179">
    <property type="entry name" value="RHAMNOSYLTRANSFERASE WBBL"/>
    <property type="match status" value="1"/>
</dbReference>
<dbReference type="InterPro" id="IPR029044">
    <property type="entry name" value="Nucleotide-diphossugar_trans"/>
</dbReference>
<comment type="caution">
    <text evidence="2">The sequence shown here is derived from an EMBL/GenBank/DDBJ whole genome shotgun (WGS) entry which is preliminary data.</text>
</comment>
<evidence type="ECO:0000313" key="3">
    <source>
        <dbReference type="Proteomes" id="UP000217785"/>
    </source>
</evidence>
<accession>A0A292YLK7</accession>
<proteinExistence type="predicted"/>
<dbReference type="InterPro" id="IPR001173">
    <property type="entry name" value="Glyco_trans_2-like"/>
</dbReference>
<dbReference type="EMBL" id="BDUF01000112">
    <property type="protein sequence ID" value="GAX91987.1"/>
    <property type="molecule type" value="Genomic_DNA"/>
</dbReference>
<dbReference type="Pfam" id="PF00535">
    <property type="entry name" value="Glycos_transf_2"/>
    <property type="match status" value="1"/>
</dbReference>
<name>A0A292YLK7_9BACL</name>
<reference evidence="3" key="1">
    <citation type="submission" date="2017-07" db="EMBL/GenBank/DDBJ databases">
        <title>Draft genome sequence of Effusibacillus lacus strain skLN1.</title>
        <authorList>
            <person name="Watanabe M."/>
            <person name="Kojima H."/>
            <person name="Fukui M."/>
        </authorList>
    </citation>
    <scope>NUCLEOTIDE SEQUENCE [LARGE SCALE GENOMIC DNA]</scope>
    <source>
        <strain evidence="3">skLN1</strain>
    </source>
</reference>
<gene>
    <name evidence="2" type="ORF">EFBL_3678</name>
</gene>
<protein>
    <recommendedName>
        <fullName evidence="1">Glycosyltransferase 2-like domain-containing protein</fullName>
    </recommendedName>
</protein>
<dbReference type="RefSeq" id="WP_096184315.1">
    <property type="nucleotide sequence ID" value="NZ_BDUF01000112.1"/>
</dbReference>
<dbReference type="OrthoDB" id="9771846at2"/>
<dbReference type="AlphaFoldDB" id="A0A292YLK7"/>
<dbReference type="SUPFAM" id="SSF53448">
    <property type="entry name" value="Nucleotide-diphospho-sugar transferases"/>
    <property type="match status" value="1"/>
</dbReference>
<dbReference type="CDD" id="cd04186">
    <property type="entry name" value="GT_2_like_c"/>
    <property type="match status" value="1"/>
</dbReference>